<gene>
    <name evidence="1" type="ORF">CK510_30060</name>
</gene>
<dbReference type="EMBL" id="NTFS01000705">
    <property type="protein sequence ID" value="PAX45751.1"/>
    <property type="molecule type" value="Genomic_DNA"/>
</dbReference>
<sequence>MPTIQKNGSIKINGFSRQWNAGDTPDKYLTLGDIDEALKPQLFSLSNILNTINIPNTSTLDKFPLLGKQSLQYLAEIVP</sequence>
<organism evidence="1 2">
    <name type="scientific">Brunnivagina elsteri CCALA 953</name>
    <dbReference type="NCBI Taxonomy" id="987040"/>
    <lineage>
        <taxon>Bacteria</taxon>
        <taxon>Bacillati</taxon>
        <taxon>Cyanobacteriota</taxon>
        <taxon>Cyanophyceae</taxon>
        <taxon>Nostocales</taxon>
        <taxon>Calotrichaceae</taxon>
        <taxon>Brunnivagina</taxon>
    </lineage>
</organism>
<accession>A0A2A2T9X4</accession>
<name>A0A2A2T9X4_9CYAN</name>
<proteinExistence type="predicted"/>
<comment type="caution">
    <text evidence="1">The sequence shown here is derived from an EMBL/GenBank/DDBJ whole genome shotgun (WGS) entry which is preliminary data.</text>
</comment>
<reference evidence="1 2" key="1">
    <citation type="submission" date="2017-08" db="EMBL/GenBank/DDBJ databases">
        <title>Draft genome sequence of filamentous cyanobacterium Calothrix elsteri CCALA 953.</title>
        <authorList>
            <person name="Gagunashvili A.N."/>
            <person name="Elster J."/>
            <person name="Andresson O.S."/>
        </authorList>
    </citation>
    <scope>NUCLEOTIDE SEQUENCE [LARGE SCALE GENOMIC DNA]</scope>
    <source>
        <strain evidence="1 2">CCALA 953</strain>
    </source>
</reference>
<keyword evidence="2" id="KW-1185">Reference proteome</keyword>
<feature type="non-terminal residue" evidence="1">
    <location>
        <position position="79"/>
    </location>
</feature>
<dbReference type="Proteomes" id="UP000218238">
    <property type="component" value="Unassembled WGS sequence"/>
</dbReference>
<evidence type="ECO:0000313" key="2">
    <source>
        <dbReference type="Proteomes" id="UP000218238"/>
    </source>
</evidence>
<dbReference type="AlphaFoldDB" id="A0A2A2T9X4"/>
<evidence type="ECO:0000313" key="1">
    <source>
        <dbReference type="EMBL" id="PAX45751.1"/>
    </source>
</evidence>
<protein>
    <submittedName>
        <fullName evidence="1">Peptidase M23</fullName>
    </submittedName>
</protein>